<evidence type="ECO:0000313" key="3">
    <source>
        <dbReference type="Proteomes" id="UP000607281"/>
    </source>
</evidence>
<gene>
    <name evidence="2" type="ORF">H6G18_15515</name>
</gene>
<evidence type="ECO:0000259" key="1">
    <source>
        <dbReference type="Pfam" id="PF06527"/>
    </source>
</evidence>
<dbReference type="Pfam" id="PF06527">
    <property type="entry name" value="TniQ"/>
    <property type="match status" value="1"/>
</dbReference>
<protein>
    <submittedName>
        <fullName evidence="2">TniQ family protein</fullName>
    </submittedName>
</protein>
<sequence length="460" mass="52987">MLANGLTTYEYWDLKKVSIPSRSRLYQLEPIGIGTPLVESLTGYISRLAEAHCVTPKALISKELVSFIPKTYKTTNLFEMRSLTGAVNGIGTMAFDLVTVLESLTLHSDLRFLTLLTWADIFPQRKLLRSKRAWCPYCYEEWYSTKNKVIYEPLIWFFEAVTACHCHNKFLCQQCPYCQRDVPPLASYSRPGYCPYCLEWLGMTVNYPTTDKTQASKEEMIWQTWVIKTLGELLATSPRLSQPLSREIVAQAFCRYVQQFSEGNTSAFARMLKIPKNKVWMWQMGKVLPELNVILKICFTLQVSVLDFLTQETVKVNSQHCPSIPQKQVLDSSANKLEVKFDLRRTQHLLENVLQTNEQPLPMTAVAKSLGYPKRVLYRHFPELCRAISAKYVNYMKESRIKRIEYCCEEVKQAVRQVHTEGIYPSEAAISRLLAKPGCFRDREVRAALRTARKEIGLEP</sequence>
<accession>A0ABR8CQT7</accession>
<dbReference type="InterPro" id="IPR009492">
    <property type="entry name" value="TniQ"/>
</dbReference>
<comment type="caution">
    <text evidence="2">The sequence shown here is derived from an EMBL/GenBank/DDBJ whole genome shotgun (WGS) entry which is preliminary data.</text>
</comment>
<dbReference type="Proteomes" id="UP000607281">
    <property type="component" value="Unassembled WGS sequence"/>
</dbReference>
<name>A0ABR8CQT7_9NOST</name>
<dbReference type="EMBL" id="JACJRF010000026">
    <property type="protein sequence ID" value="MBD2345546.1"/>
    <property type="molecule type" value="Genomic_DNA"/>
</dbReference>
<evidence type="ECO:0000313" key="2">
    <source>
        <dbReference type="EMBL" id="MBD2345546.1"/>
    </source>
</evidence>
<feature type="domain" description="TniQ" evidence="1">
    <location>
        <begin position="30"/>
        <end position="169"/>
    </location>
</feature>
<reference evidence="2 3" key="1">
    <citation type="journal article" date="2020" name="ISME J.">
        <title>Comparative genomics reveals insights into cyanobacterial evolution and habitat adaptation.</title>
        <authorList>
            <person name="Chen M.Y."/>
            <person name="Teng W.K."/>
            <person name="Zhao L."/>
            <person name="Hu C.X."/>
            <person name="Zhou Y.K."/>
            <person name="Han B.P."/>
            <person name="Song L.R."/>
            <person name="Shu W.S."/>
        </authorList>
    </citation>
    <scope>NUCLEOTIDE SEQUENCE [LARGE SCALE GENOMIC DNA]</scope>
    <source>
        <strain evidence="2 3">FACHB-260</strain>
    </source>
</reference>
<organism evidence="2 3">
    <name type="scientific">Anabaena subtropica FACHB-260</name>
    <dbReference type="NCBI Taxonomy" id="2692884"/>
    <lineage>
        <taxon>Bacteria</taxon>
        <taxon>Bacillati</taxon>
        <taxon>Cyanobacteriota</taxon>
        <taxon>Cyanophyceae</taxon>
        <taxon>Nostocales</taxon>
        <taxon>Nostocaceae</taxon>
        <taxon>Anabaena</taxon>
    </lineage>
</organism>
<proteinExistence type="predicted"/>
<keyword evidence="3" id="KW-1185">Reference proteome</keyword>
<dbReference type="RefSeq" id="WP_190407980.1">
    <property type="nucleotide sequence ID" value="NZ_JACJRF010000026.1"/>
</dbReference>